<feature type="domain" description="CBS" evidence="11">
    <location>
        <begin position="290"/>
        <end position="347"/>
    </location>
</feature>
<dbReference type="STRING" id="1891926.Fuma_06684"/>
<name>A0A1P8WSH9_9PLAN</name>
<dbReference type="SMART" id="SM00116">
    <property type="entry name" value="CBS"/>
    <property type="match status" value="2"/>
</dbReference>
<keyword evidence="6 10" id="KW-1133">Transmembrane helix</keyword>
<dbReference type="InterPro" id="IPR046342">
    <property type="entry name" value="CBS_dom_sf"/>
</dbReference>
<dbReference type="InterPro" id="IPR044751">
    <property type="entry name" value="Ion_transp-like_CBS"/>
</dbReference>
<dbReference type="PANTHER" id="PTHR22777">
    <property type="entry name" value="HEMOLYSIN-RELATED"/>
    <property type="match status" value="1"/>
</dbReference>
<protein>
    <submittedName>
        <fullName evidence="12">Magnesium and cobalt efflux protein CorC</fullName>
    </submittedName>
</protein>
<dbReference type="KEGG" id="fmr:Fuma_06684"/>
<evidence type="ECO:0000256" key="1">
    <source>
        <dbReference type="ARBA" id="ARBA00004651"/>
    </source>
</evidence>
<keyword evidence="8 10" id="KW-0472">Membrane</keyword>
<evidence type="ECO:0000256" key="8">
    <source>
        <dbReference type="ARBA" id="ARBA00023136"/>
    </source>
</evidence>
<dbReference type="Gene3D" id="3.30.465.10">
    <property type="match status" value="1"/>
</dbReference>
<dbReference type="InterPro" id="IPR036318">
    <property type="entry name" value="FAD-bd_PCMH-like_sf"/>
</dbReference>
<sequence length="449" mass="49952">MSALLPIVFGLALTLLFVFLTLTCFSLRDFSRSRLEEICRQHRKLKRFGAILQNHHKLLLLSELLLLLTGCLSLSAAFSSPYFQSFLPPESADWPIVVLWLCRISAIVLTGGLLFVLLPWTIARVRGEALLYHFWPLFSVAGKLGTPVWHFAVNMDRMVHRVFGVPEPSSEQIASLLTGELLTVVDESQREGVIHSSTSTMIRRVVDLQTEDVAAIMTPRTDMVTIPADTRLAAALSEMLQNGFSRVPVIREGIDDIVGILYVRDLLAYASEANDNNGVDSEDARTVHDIARDVLYAPESQGIGDLLEAMRQQKVHMAVIVDEYSGVSGLVTLEDILEEIVGEISDEYDSDDDTLWKSHTEGCTEVDARYHLDDLNEEFGYSFPEDEEFDTIGGFALACFGRIPVAGDEHYCNGIKLTVLEADERRLIRLRIEGDTNPPAVDPNQAVSA</sequence>
<feature type="transmembrane region" description="Helical" evidence="10">
    <location>
        <begin position="6"/>
        <end position="27"/>
    </location>
</feature>
<evidence type="ECO:0000313" key="13">
    <source>
        <dbReference type="Proteomes" id="UP000187735"/>
    </source>
</evidence>
<gene>
    <name evidence="12" type="primary">corC_3</name>
    <name evidence="12" type="ORF">Fuma_06684</name>
</gene>
<dbReference type="InterPro" id="IPR005170">
    <property type="entry name" value="Transptr-assoc_dom"/>
</dbReference>
<evidence type="ECO:0000313" key="12">
    <source>
        <dbReference type="EMBL" id="APZ97006.1"/>
    </source>
</evidence>
<dbReference type="InterPro" id="IPR000644">
    <property type="entry name" value="CBS_dom"/>
</dbReference>
<feature type="domain" description="CBS" evidence="11">
    <location>
        <begin position="217"/>
        <end position="276"/>
    </location>
</feature>
<dbReference type="PANTHER" id="PTHR22777:SF32">
    <property type="entry name" value="UPF0053 INNER MEMBRANE PROTEIN YFJD"/>
    <property type="match status" value="1"/>
</dbReference>
<dbReference type="SUPFAM" id="SSF56176">
    <property type="entry name" value="FAD-binding/transporter-associated domain-like"/>
    <property type="match status" value="1"/>
</dbReference>
<organism evidence="12 13">
    <name type="scientific">Fuerstiella marisgermanici</name>
    <dbReference type="NCBI Taxonomy" id="1891926"/>
    <lineage>
        <taxon>Bacteria</taxon>
        <taxon>Pseudomonadati</taxon>
        <taxon>Planctomycetota</taxon>
        <taxon>Planctomycetia</taxon>
        <taxon>Planctomycetales</taxon>
        <taxon>Planctomycetaceae</taxon>
        <taxon>Fuerstiella</taxon>
    </lineage>
</organism>
<evidence type="ECO:0000259" key="11">
    <source>
        <dbReference type="PROSITE" id="PS51371"/>
    </source>
</evidence>
<dbReference type="OrthoDB" id="9798188at2"/>
<evidence type="ECO:0000256" key="10">
    <source>
        <dbReference type="SAM" id="Phobius"/>
    </source>
</evidence>
<feature type="transmembrane region" description="Helical" evidence="10">
    <location>
        <begin position="130"/>
        <end position="152"/>
    </location>
</feature>
<evidence type="ECO:0000256" key="4">
    <source>
        <dbReference type="ARBA" id="ARBA00022692"/>
    </source>
</evidence>
<keyword evidence="3" id="KW-1003">Cell membrane</keyword>
<dbReference type="SMART" id="SM01091">
    <property type="entry name" value="CorC_HlyC"/>
    <property type="match status" value="1"/>
</dbReference>
<dbReference type="Pfam" id="PF03471">
    <property type="entry name" value="CorC_HlyC"/>
    <property type="match status" value="1"/>
</dbReference>
<evidence type="ECO:0000256" key="3">
    <source>
        <dbReference type="ARBA" id="ARBA00022475"/>
    </source>
</evidence>
<dbReference type="Pfam" id="PF00571">
    <property type="entry name" value="CBS"/>
    <property type="match status" value="2"/>
</dbReference>
<dbReference type="AlphaFoldDB" id="A0A1P8WSH9"/>
<evidence type="ECO:0000256" key="2">
    <source>
        <dbReference type="ARBA" id="ARBA00006337"/>
    </source>
</evidence>
<dbReference type="GO" id="GO:0005886">
    <property type="term" value="C:plasma membrane"/>
    <property type="evidence" value="ECO:0007669"/>
    <property type="project" value="UniProtKB-SubCell"/>
</dbReference>
<dbReference type="EMBL" id="CP017641">
    <property type="protein sequence ID" value="APZ97006.1"/>
    <property type="molecule type" value="Genomic_DNA"/>
</dbReference>
<comment type="subcellular location">
    <subcellularLocation>
        <location evidence="1">Cell membrane</location>
        <topology evidence="1">Multi-pass membrane protein</topology>
    </subcellularLocation>
</comment>
<dbReference type="RefSeq" id="WP_145944518.1">
    <property type="nucleotide sequence ID" value="NZ_CP017641.1"/>
</dbReference>
<proteinExistence type="inferred from homology"/>
<feature type="transmembrane region" description="Helical" evidence="10">
    <location>
        <begin position="58"/>
        <end position="78"/>
    </location>
</feature>
<accession>A0A1P8WSH9</accession>
<keyword evidence="4 10" id="KW-0812">Transmembrane</keyword>
<keyword evidence="13" id="KW-1185">Reference proteome</keyword>
<dbReference type="CDD" id="cd04590">
    <property type="entry name" value="CBS_pair_CorC_HlyC_assoc"/>
    <property type="match status" value="1"/>
</dbReference>
<keyword evidence="7 9" id="KW-0129">CBS domain</keyword>
<dbReference type="FunFam" id="3.10.580.10:FF:000002">
    <property type="entry name" value="Magnesium/cobalt efflux protein CorC"/>
    <property type="match status" value="1"/>
</dbReference>
<evidence type="ECO:0000256" key="9">
    <source>
        <dbReference type="PROSITE-ProRule" id="PRU00703"/>
    </source>
</evidence>
<dbReference type="InterPro" id="IPR002550">
    <property type="entry name" value="CNNM"/>
</dbReference>
<evidence type="ECO:0000256" key="6">
    <source>
        <dbReference type="ARBA" id="ARBA00022989"/>
    </source>
</evidence>
<keyword evidence="5" id="KW-0677">Repeat</keyword>
<feature type="transmembrane region" description="Helical" evidence="10">
    <location>
        <begin position="98"/>
        <end position="118"/>
    </location>
</feature>
<dbReference type="Proteomes" id="UP000187735">
    <property type="component" value="Chromosome"/>
</dbReference>
<evidence type="ECO:0000256" key="5">
    <source>
        <dbReference type="ARBA" id="ARBA00022737"/>
    </source>
</evidence>
<comment type="similarity">
    <text evidence="2">Belongs to the UPF0053 family.</text>
</comment>
<dbReference type="SUPFAM" id="SSF54631">
    <property type="entry name" value="CBS-domain pair"/>
    <property type="match status" value="1"/>
</dbReference>
<dbReference type="PROSITE" id="PS51371">
    <property type="entry name" value="CBS"/>
    <property type="match status" value="2"/>
</dbReference>
<dbReference type="GO" id="GO:0050660">
    <property type="term" value="F:flavin adenine dinucleotide binding"/>
    <property type="evidence" value="ECO:0007669"/>
    <property type="project" value="InterPro"/>
</dbReference>
<evidence type="ECO:0000256" key="7">
    <source>
        <dbReference type="ARBA" id="ARBA00023122"/>
    </source>
</evidence>
<dbReference type="Pfam" id="PF01595">
    <property type="entry name" value="CNNM"/>
    <property type="match status" value="1"/>
</dbReference>
<dbReference type="InterPro" id="IPR016169">
    <property type="entry name" value="FAD-bd_PCMH_sub2"/>
</dbReference>
<dbReference type="Gene3D" id="3.10.580.10">
    <property type="entry name" value="CBS-domain"/>
    <property type="match status" value="1"/>
</dbReference>
<reference evidence="12 13" key="1">
    <citation type="journal article" date="2016" name="Front. Microbiol.">
        <title>Fuerstia marisgermanicae gen. nov., sp. nov., an Unusual Member of the Phylum Planctomycetes from the German Wadden Sea.</title>
        <authorList>
            <person name="Kohn T."/>
            <person name="Heuer A."/>
            <person name="Jogler M."/>
            <person name="Vollmers J."/>
            <person name="Boedeker C."/>
            <person name="Bunk B."/>
            <person name="Rast P."/>
            <person name="Borchert D."/>
            <person name="Glockner I."/>
            <person name="Freese H.M."/>
            <person name="Klenk H.P."/>
            <person name="Overmann J."/>
            <person name="Kaster A.K."/>
            <person name="Rohde M."/>
            <person name="Wiegand S."/>
            <person name="Jogler C."/>
        </authorList>
    </citation>
    <scope>NUCLEOTIDE SEQUENCE [LARGE SCALE GENOMIC DNA]</scope>
    <source>
        <strain evidence="12 13">NH11</strain>
    </source>
</reference>